<dbReference type="GO" id="GO:0020037">
    <property type="term" value="F:heme binding"/>
    <property type="evidence" value="ECO:0007669"/>
    <property type="project" value="InterPro"/>
</dbReference>
<keyword evidence="5" id="KW-0408">Iron</keyword>
<feature type="domain" description="Nitrite/Sulfite reductase ferredoxin-like" evidence="8">
    <location>
        <begin position="31"/>
        <end position="95"/>
    </location>
</feature>
<dbReference type="Gene3D" id="3.90.480.20">
    <property type="match status" value="1"/>
</dbReference>
<dbReference type="OrthoDB" id="9800558at2"/>
<dbReference type="InterPro" id="IPR006067">
    <property type="entry name" value="NO2/SO3_Rdtase_4Fe4S_dom"/>
</dbReference>
<keyword evidence="4" id="KW-0560">Oxidoreductase</keyword>
<dbReference type="InterPro" id="IPR017220">
    <property type="entry name" value="Sulphite_reductase_assimil"/>
</dbReference>
<dbReference type="InterPro" id="IPR036136">
    <property type="entry name" value="Nit/Sulf_reduc_fer-like_dom_sf"/>
</dbReference>
<proteinExistence type="predicted"/>
<dbReference type="InterPro" id="IPR005117">
    <property type="entry name" value="NiRdtase/SiRdtase_haem-b_fer"/>
</dbReference>
<dbReference type="InterPro" id="IPR045854">
    <property type="entry name" value="NO2/SO3_Rdtase_4Fe4S_sf"/>
</dbReference>
<protein>
    <submittedName>
        <fullName evidence="9">Nitrite/Sulfite reductase ferredoxin-like half domain-containing protein</fullName>
    </submittedName>
</protein>
<feature type="domain" description="Nitrite/sulphite reductase 4Fe-4S" evidence="7">
    <location>
        <begin position="105"/>
        <end position="237"/>
    </location>
</feature>
<keyword evidence="1" id="KW-0004">4Fe-4S</keyword>
<evidence type="ECO:0000256" key="2">
    <source>
        <dbReference type="ARBA" id="ARBA00022617"/>
    </source>
</evidence>
<evidence type="ECO:0000256" key="1">
    <source>
        <dbReference type="ARBA" id="ARBA00022485"/>
    </source>
</evidence>
<keyword evidence="10" id="KW-1185">Reference proteome</keyword>
<dbReference type="Pfam" id="PF03460">
    <property type="entry name" value="NIR_SIR_ferr"/>
    <property type="match status" value="1"/>
</dbReference>
<reference evidence="10" key="1">
    <citation type="submission" date="2016-10" db="EMBL/GenBank/DDBJ databases">
        <authorList>
            <person name="Varghese N."/>
            <person name="Submissions S."/>
        </authorList>
    </citation>
    <scope>NUCLEOTIDE SEQUENCE [LARGE SCALE GENOMIC DNA]</scope>
    <source>
        <strain evidence="10">DSM 3669</strain>
    </source>
</reference>
<dbReference type="SUPFAM" id="SSF56014">
    <property type="entry name" value="Nitrite and sulphite reductase 4Fe-4S domain-like"/>
    <property type="match status" value="1"/>
</dbReference>
<dbReference type="PIRSF" id="PIRSF037487">
    <property type="entry name" value="Sulfite_red_assimil"/>
    <property type="match status" value="1"/>
</dbReference>
<evidence type="ECO:0000256" key="5">
    <source>
        <dbReference type="ARBA" id="ARBA00023004"/>
    </source>
</evidence>
<accession>A0A1I6E6H7</accession>
<dbReference type="STRING" id="39060.SAMN05660706_12744"/>
<gene>
    <name evidence="9" type="ORF">SAMN05660706_12744</name>
</gene>
<name>A0A1I6E6H7_9FIRM</name>
<keyword evidence="3" id="KW-0479">Metal-binding</keyword>
<sequence length="245" mass="27085">MERQQEMPNRLDDRYRHTNTNRDMLEKGAILQRDGTYAIAPHLPGGIITDPDLLVKLAETAKKYKCPALKVTSSQRIALVGLKKEDVDAAWQDLGMKPGAAIGLCVRSVKFCPGTTFCKRGQQDSVGLGTKIDEKFHGMTLPSKFKVGISGCPNQCMDSMMIDFGAIGMPKGFKVYVGGNGGRKPRLGQLLAEELSSEQVFSLLDRVVQFYKDQAKTNERLGDFIDRTGFDNFKAAVLPEQNITH</sequence>
<evidence type="ECO:0000259" key="7">
    <source>
        <dbReference type="Pfam" id="PF01077"/>
    </source>
</evidence>
<dbReference type="Gene3D" id="3.30.413.10">
    <property type="entry name" value="Sulfite Reductase Hemoprotein, domain 1"/>
    <property type="match status" value="1"/>
</dbReference>
<dbReference type="AlphaFoldDB" id="A0A1I6E6H7"/>
<evidence type="ECO:0000259" key="8">
    <source>
        <dbReference type="Pfam" id="PF03460"/>
    </source>
</evidence>
<keyword evidence="2" id="KW-0349">Heme</keyword>
<dbReference type="GO" id="GO:0016491">
    <property type="term" value="F:oxidoreductase activity"/>
    <property type="evidence" value="ECO:0007669"/>
    <property type="project" value="UniProtKB-KW"/>
</dbReference>
<dbReference type="PANTHER" id="PTHR43809:SF1">
    <property type="entry name" value="NITRITE REDUCTASE (NADH) LARGE SUBUNIT"/>
    <property type="match status" value="1"/>
</dbReference>
<dbReference type="InterPro" id="IPR006066">
    <property type="entry name" value="NO2/SO3_Rdtase_FeS/sirohaem_BS"/>
</dbReference>
<evidence type="ECO:0000256" key="6">
    <source>
        <dbReference type="ARBA" id="ARBA00023014"/>
    </source>
</evidence>
<evidence type="ECO:0000313" key="9">
    <source>
        <dbReference type="EMBL" id="SFR13354.1"/>
    </source>
</evidence>
<dbReference type="SUPFAM" id="SSF55124">
    <property type="entry name" value="Nitrite/Sulfite reductase N-terminal domain-like"/>
    <property type="match status" value="1"/>
</dbReference>
<dbReference type="GO" id="GO:0051539">
    <property type="term" value="F:4 iron, 4 sulfur cluster binding"/>
    <property type="evidence" value="ECO:0007669"/>
    <property type="project" value="UniProtKB-KW"/>
</dbReference>
<evidence type="ECO:0000256" key="4">
    <source>
        <dbReference type="ARBA" id="ARBA00023002"/>
    </source>
</evidence>
<dbReference type="Proteomes" id="UP000199584">
    <property type="component" value="Unassembled WGS sequence"/>
</dbReference>
<keyword evidence="6" id="KW-0411">Iron-sulfur</keyword>
<evidence type="ECO:0000313" key="10">
    <source>
        <dbReference type="Proteomes" id="UP000199584"/>
    </source>
</evidence>
<evidence type="ECO:0000256" key="3">
    <source>
        <dbReference type="ARBA" id="ARBA00022723"/>
    </source>
</evidence>
<dbReference type="PRINTS" id="PR00397">
    <property type="entry name" value="SIROHAEM"/>
</dbReference>
<dbReference type="GO" id="GO:0046872">
    <property type="term" value="F:metal ion binding"/>
    <property type="evidence" value="ECO:0007669"/>
    <property type="project" value="UniProtKB-KW"/>
</dbReference>
<organism evidence="9 10">
    <name type="scientific">Desulfoscipio geothermicus DSM 3669</name>
    <dbReference type="NCBI Taxonomy" id="1121426"/>
    <lineage>
        <taxon>Bacteria</taxon>
        <taxon>Bacillati</taxon>
        <taxon>Bacillota</taxon>
        <taxon>Clostridia</taxon>
        <taxon>Eubacteriales</taxon>
        <taxon>Desulfallaceae</taxon>
        <taxon>Desulfoscipio</taxon>
    </lineage>
</organism>
<dbReference type="EMBL" id="FOYM01000027">
    <property type="protein sequence ID" value="SFR13354.1"/>
    <property type="molecule type" value="Genomic_DNA"/>
</dbReference>
<dbReference type="InterPro" id="IPR052034">
    <property type="entry name" value="NasD-like"/>
</dbReference>
<dbReference type="PANTHER" id="PTHR43809">
    <property type="entry name" value="NITRITE REDUCTASE (NADH) LARGE SUBUNIT"/>
    <property type="match status" value="1"/>
</dbReference>
<dbReference type="Pfam" id="PF01077">
    <property type="entry name" value="NIR_SIR"/>
    <property type="match status" value="1"/>
</dbReference>